<dbReference type="InterPro" id="IPR015896">
    <property type="entry name" value="4pyrrol_synth_GluRdtase_dimer"/>
</dbReference>
<evidence type="ECO:0000256" key="5">
    <source>
        <dbReference type="ARBA" id="ARBA00023002"/>
    </source>
</evidence>
<organism evidence="17 18">
    <name type="scientific">Clostridium aciditolerans</name>
    <dbReference type="NCBI Taxonomy" id="339861"/>
    <lineage>
        <taxon>Bacteria</taxon>
        <taxon>Bacillati</taxon>
        <taxon>Bacillota</taxon>
        <taxon>Clostridia</taxon>
        <taxon>Eubacteriales</taxon>
        <taxon>Clostridiaceae</taxon>
        <taxon>Clostridium</taxon>
    </lineage>
</organism>
<comment type="miscellaneous">
    <text evidence="8">During catalysis, the active site Cys acts as a nucleophile attacking the alpha-carbonyl group of tRNA-bound glutamate with the formation of a thioester intermediate between enzyme and glutamate, and the concomitant release of tRNA(Glu). The thioester intermediate is finally reduced by direct hydride transfer from NADPH, to form the product GSA.</text>
</comment>
<dbReference type="PROSITE" id="PS00747">
    <property type="entry name" value="GLUTR"/>
    <property type="match status" value="1"/>
</dbReference>
<dbReference type="HAMAP" id="MF_00087">
    <property type="entry name" value="Glu_tRNA_reductase"/>
    <property type="match status" value="1"/>
</dbReference>
<dbReference type="PIRSF" id="PIRSF000445">
    <property type="entry name" value="4pyrrol_synth_GluRdtase"/>
    <property type="match status" value="1"/>
</dbReference>
<comment type="subunit">
    <text evidence="8">Homodimer.</text>
</comment>
<evidence type="ECO:0000256" key="12">
    <source>
        <dbReference type="PIRSR" id="PIRSR000445-4"/>
    </source>
</evidence>
<dbReference type="Gene3D" id="3.40.50.720">
    <property type="entry name" value="NAD(P)-binding Rossmann-like Domain"/>
    <property type="match status" value="1"/>
</dbReference>
<reference evidence="17" key="1">
    <citation type="submission" date="2020-12" db="EMBL/GenBank/DDBJ databases">
        <title>Clostridium thailandense sp. nov., a novel acetogenic bacterium isolated from peat land soil in Thailand.</title>
        <authorList>
            <person name="Chaikitkaew S."/>
            <person name="Birkeland N.K."/>
        </authorList>
    </citation>
    <scope>NUCLEOTIDE SEQUENCE</scope>
    <source>
        <strain evidence="17">DSM 17425</strain>
    </source>
</reference>
<name>A0A934M4P1_9CLOT</name>
<evidence type="ECO:0000256" key="2">
    <source>
        <dbReference type="ARBA" id="ARBA00005916"/>
    </source>
</evidence>
<evidence type="ECO:0000256" key="9">
    <source>
        <dbReference type="PIRSR" id="PIRSR000445-1"/>
    </source>
</evidence>
<dbReference type="PANTHER" id="PTHR43013:SF1">
    <property type="entry name" value="GLUTAMYL-TRNA REDUCTASE"/>
    <property type="match status" value="1"/>
</dbReference>
<keyword evidence="4 8" id="KW-0521">NADP</keyword>
<dbReference type="InterPro" id="IPR018214">
    <property type="entry name" value="GluRdtase_CS"/>
</dbReference>
<sequence length="398" mass="46190">MIQLIGLKSDVKLEVREKFSIIQKRCEDYVRRLNKVCDEVVIISTCNRTEIYFNSARTDESIVNDIFEVLNWNKDLVNYTFHYKGKEVVRHIMDVVCGFQSLILGEDQILGQVKDAYETALQAKSINKELQRLFQAAVTCGKEFRTESSLYKIPVSSSSIAVAESRKHGARKFMILGFGEVGQLTAKYILSGSFEVLYIAVRNPNVVDIEDKRVKVISFEDRVKYYEEVDSIISCTSAPHCVIKKDNLPQKPLLIFDLAVPRDVEIEVQCLDNIILYDIDKVSSIDDENRRKRKEIMENNRSILDKYINEFCEWQKIQDISPEIVKLKKCGERVYKERYKTFKNKRNTKDADKLAEILLKSTSDAFINRAIDVLKEEQLKGRVDDCMRIIKKIFYVVE</sequence>
<evidence type="ECO:0000256" key="11">
    <source>
        <dbReference type="PIRSR" id="PIRSR000445-3"/>
    </source>
</evidence>
<dbReference type="InterPro" id="IPR006151">
    <property type="entry name" value="Shikm_DH/Glu-tRNA_Rdtase"/>
</dbReference>
<feature type="domain" description="Glutamyl-tRNA reductase N-terminal" evidence="16">
    <location>
        <begin position="11"/>
        <end position="147"/>
    </location>
</feature>
<evidence type="ECO:0000256" key="6">
    <source>
        <dbReference type="ARBA" id="ARBA00023244"/>
    </source>
</evidence>
<evidence type="ECO:0000259" key="16">
    <source>
        <dbReference type="Pfam" id="PF05201"/>
    </source>
</evidence>
<dbReference type="SUPFAM" id="SSF69742">
    <property type="entry name" value="Glutamyl tRNA-reductase catalytic, N-terminal domain"/>
    <property type="match status" value="1"/>
</dbReference>
<comment type="function">
    <text evidence="8">Catalyzes the NADPH-dependent reduction of glutamyl-tRNA(Glu) to glutamate 1-semialdehyde (GSA).</text>
</comment>
<evidence type="ECO:0000256" key="13">
    <source>
        <dbReference type="RuleBase" id="RU000584"/>
    </source>
</evidence>
<evidence type="ECO:0000256" key="4">
    <source>
        <dbReference type="ARBA" id="ARBA00022857"/>
    </source>
</evidence>
<evidence type="ECO:0000313" key="18">
    <source>
        <dbReference type="Proteomes" id="UP000622687"/>
    </source>
</evidence>
<dbReference type="RefSeq" id="WP_211140634.1">
    <property type="nucleotide sequence ID" value="NZ_JAEEGB010000001.1"/>
</dbReference>
<comment type="similarity">
    <text evidence="2 8 13">Belongs to the glutamyl-tRNA reductase family.</text>
</comment>
<evidence type="ECO:0000256" key="3">
    <source>
        <dbReference type="ARBA" id="ARBA00012970"/>
    </source>
</evidence>
<feature type="site" description="Important for activity" evidence="8 12">
    <location>
        <position position="91"/>
    </location>
</feature>
<dbReference type="NCBIfam" id="TIGR01035">
    <property type="entry name" value="hemA"/>
    <property type="match status" value="1"/>
</dbReference>
<dbReference type="EC" id="1.2.1.70" evidence="3 8"/>
<dbReference type="InterPro" id="IPR000343">
    <property type="entry name" value="4pyrrol_synth_GluRdtase"/>
</dbReference>
<keyword evidence="5 8" id="KW-0560">Oxidoreductase</keyword>
<evidence type="ECO:0000256" key="1">
    <source>
        <dbReference type="ARBA" id="ARBA00005059"/>
    </source>
</evidence>
<dbReference type="GO" id="GO:0019353">
    <property type="term" value="P:protoporphyrinogen IX biosynthetic process from glutamate"/>
    <property type="evidence" value="ECO:0007669"/>
    <property type="project" value="TreeGrafter"/>
</dbReference>
<feature type="binding site" evidence="8 10">
    <location>
        <begin position="106"/>
        <end position="108"/>
    </location>
    <ligand>
        <name>substrate</name>
    </ligand>
</feature>
<comment type="domain">
    <text evidence="8">Possesses an unusual extended V-shaped dimeric structure with each monomer consisting of three distinct domains arranged along a curved 'spinal' alpha-helix. The N-terminal catalytic domain specifically recognizes the glutamate moiety of the substrate. The second domain is the NADPH-binding domain, and the third C-terminal domain is responsible for dimerization.</text>
</comment>
<dbReference type="PANTHER" id="PTHR43013">
    <property type="entry name" value="GLUTAMYL-TRNA REDUCTASE"/>
    <property type="match status" value="1"/>
</dbReference>
<evidence type="ECO:0000256" key="7">
    <source>
        <dbReference type="ARBA" id="ARBA00047464"/>
    </source>
</evidence>
<dbReference type="Pfam" id="PF05201">
    <property type="entry name" value="GlutR_N"/>
    <property type="match status" value="1"/>
</dbReference>
<gene>
    <name evidence="8" type="primary">hemA</name>
    <name evidence="17" type="ORF">I6U51_00440</name>
</gene>
<dbReference type="GO" id="GO:0050661">
    <property type="term" value="F:NADP binding"/>
    <property type="evidence" value="ECO:0007669"/>
    <property type="project" value="InterPro"/>
</dbReference>
<dbReference type="FunFam" id="3.30.460.30:FF:000001">
    <property type="entry name" value="Glutamyl-tRNA reductase"/>
    <property type="match status" value="1"/>
</dbReference>
<dbReference type="Pfam" id="PF01488">
    <property type="entry name" value="Shikimate_DH"/>
    <property type="match status" value="1"/>
</dbReference>
<dbReference type="Gene3D" id="3.30.460.30">
    <property type="entry name" value="Glutamyl-tRNA reductase, N-terminal domain"/>
    <property type="match status" value="1"/>
</dbReference>
<dbReference type="EMBL" id="JAEEGB010000001">
    <property type="protein sequence ID" value="MBI6871171.1"/>
    <property type="molecule type" value="Genomic_DNA"/>
</dbReference>
<comment type="catalytic activity">
    <reaction evidence="7 8 13">
        <text>(S)-4-amino-5-oxopentanoate + tRNA(Glu) + NADP(+) = L-glutamyl-tRNA(Glu) + NADPH + H(+)</text>
        <dbReference type="Rhea" id="RHEA:12344"/>
        <dbReference type="Rhea" id="RHEA-COMP:9663"/>
        <dbReference type="Rhea" id="RHEA-COMP:9680"/>
        <dbReference type="ChEBI" id="CHEBI:15378"/>
        <dbReference type="ChEBI" id="CHEBI:57501"/>
        <dbReference type="ChEBI" id="CHEBI:57783"/>
        <dbReference type="ChEBI" id="CHEBI:58349"/>
        <dbReference type="ChEBI" id="CHEBI:78442"/>
        <dbReference type="ChEBI" id="CHEBI:78520"/>
        <dbReference type="EC" id="1.2.1.70"/>
    </reaction>
</comment>
<dbReference type="InterPro" id="IPR015895">
    <property type="entry name" value="4pyrrol_synth_GluRdtase_N"/>
</dbReference>
<feature type="domain" description="Quinate/shikimate 5-dehydrogenase/glutamyl-tRNA reductase" evidence="15">
    <location>
        <begin position="167"/>
        <end position="284"/>
    </location>
</feature>
<accession>A0A934M4P1</accession>
<dbReference type="SUPFAM" id="SSF51735">
    <property type="entry name" value="NAD(P)-binding Rossmann-fold domains"/>
    <property type="match status" value="1"/>
</dbReference>
<evidence type="ECO:0000313" key="17">
    <source>
        <dbReference type="EMBL" id="MBI6871171.1"/>
    </source>
</evidence>
<dbReference type="InterPro" id="IPR036291">
    <property type="entry name" value="NAD(P)-bd_dom_sf"/>
</dbReference>
<feature type="active site" description="Nucleophile" evidence="8 9">
    <location>
        <position position="46"/>
    </location>
</feature>
<evidence type="ECO:0000256" key="10">
    <source>
        <dbReference type="PIRSR" id="PIRSR000445-2"/>
    </source>
</evidence>
<keyword evidence="18" id="KW-1185">Reference proteome</keyword>
<dbReference type="Pfam" id="PF00745">
    <property type="entry name" value="GlutR_dimer"/>
    <property type="match status" value="1"/>
</dbReference>
<keyword evidence="6 8" id="KW-0627">Porphyrin biosynthesis</keyword>
<feature type="binding site" evidence="8 11">
    <location>
        <begin position="177"/>
        <end position="182"/>
    </location>
    <ligand>
        <name>NADP(+)</name>
        <dbReference type="ChEBI" id="CHEBI:58349"/>
    </ligand>
</feature>
<dbReference type="Proteomes" id="UP000622687">
    <property type="component" value="Unassembled WGS sequence"/>
</dbReference>
<comment type="caution">
    <text evidence="17">The sequence shown here is derived from an EMBL/GenBank/DDBJ whole genome shotgun (WGS) entry which is preliminary data.</text>
</comment>
<feature type="domain" description="Tetrapyrrole biosynthesis glutamyl-tRNA reductase dimerisation" evidence="14">
    <location>
        <begin position="301"/>
        <end position="394"/>
    </location>
</feature>
<dbReference type="AlphaFoldDB" id="A0A934M4P1"/>
<feature type="binding site" evidence="8 10">
    <location>
        <position position="112"/>
    </location>
    <ligand>
        <name>substrate</name>
    </ligand>
</feature>
<dbReference type="GO" id="GO:0008883">
    <property type="term" value="F:glutamyl-tRNA reductase activity"/>
    <property type="evidence" value="ECO:0007669"/>
    <property type="project" value="UniProtKB-UniRule"/>
</dbReference>
<dbReference type="InterPro" id="IPR036343">
    <property type="entry name" value="GluRdtase_N_sf"/>
</dbReference>
<protein>
    <recommendedName>
        <fullName evidence="3 8">Glutamyl-tRNA reductase</fullName>
        <shortName evidence="8">GluTR</shortName>
        <ecNumber evidence="3 8">1.2.1.70</ecNumber>
    </recommendedName>
</protein>
<proteinExistence type="inferred from homology"/>
<evidence type="ECO:0000256" key="8">
    <source>
        <dbReference type="HAMAP-Rule" id="MF_00087"/>
    </source>
</evidence>
<comment type="pathway">
    <text evidence="1 8 13">Porphyrin-containing compound metabolism; protoporphyrin-IX biosynthesis; 5-aminolevulinate from L-glutamyl-tRNA(Glu): step 1/2.</text>
</comment>
<evidence type="ECO:0000259" key="15">
    <source>
        <dbReference type="Pfam" id="PF01488"/>
    </source>
</evidence>
<feature type="binding site" evidence="8 10">
    <location>
        <begin position="45"/>
        <end position="48"/>
    </location>
    <ligand>
        <name>substrate</name>
    </ligand>
</feature>
<evidence type="ECO:0000259" key="14">
    <source>
        <dbReference type="Pfam" id="PF00745"/>
    </source>
</evidence>
<feature type="binding site" evidence="8 10">
    <location>
        <position position="101"/>
    </location>
    <ligand>
        <name>substrate</name>
    </ligand>
</feature>